<dbReference type="PANTHER" id="PTHR43384:SF4">
    <property type="entry name" value="CELLULOSE BIOSYNTHESIS PROTEIN BCSQ-RELATED"/>
    <property type="match status" value="1"/>
</dbReference>
<dbReference type="STRING" id="889306.KP78_24490"/>
<evidence type="ECO:0000256" key="1">
    <source>
        <dbReference type="ARBA" id="ARBA00022741"/>
    </source>
</evidence>
<keyword evidence="2" id="KW-0067">ATP-binding</keyword>
<dbReference type="GO" id="GO:0005524">
    <property type="term" value="F:ATP binding"/>
    <property type="evidence" value="ECO:0007669"/>
    <property type="project" value="UniProtKB-KW"/>
</dbReference>
<evidence type="ECO:0000313" key="4">
    <source>
        <dbReference type="Proteomes" id="UP000031938"/>
    </source>
</evidence>
<keyword evidence="1" id="KW-0547">Nucleotide-binding</keyword>
<dbReference type="AlphaFoldDB" id="A0A0C2R3R8"/>
<dbReference type="GO" id="GO:0016887">
    <property type="term" value="F:ATP hydrolysis activity"/>
    <property type="evidence" value="ECO:0007669"/>
    <property type="project" value="TreeGrafter"/>
</dbReference>
<dbReference type="Gene3D" id="3.40.50.300">
    <property type="entry name" value="P-loop containing nucleotide triphosphate hydrolases"/>
    <property type="match status" value="1"/>
</dbReference>
<dbReference type="OrthoDB" id="9816297at2"/>
<dbReference type="InterPro" id="IPR027417">
    <property type="entry name" value="P-loop_NTPase"/>
</dbReference>
<dbReference type="PIRSF" id="PIRSF003092">
    <property type="entry name" value="MinD"/>
    <property type="match status" value="1"/>
</dbReference>
<dbReference type="Proteomes" id="UP000031938">
    <property type="component" value="Unassembled WGS sequence"/>
</dbReference>
<dbReference type="InterPro" id="IPR025501">
    <property type="entry name" value="MinD_FleN"/>
</dbReference>
<accession>A0A0C2R3R8</accession>
<keyword evidence="4" id="KW-1185">Reference proteome</keyword>
<evidence type="ECO:0000313" key="3">
    <source>
        <dbReference type="EMBL" id="KIL44905.1"/>
    </source>
</evidence>
<dbReference type="GO" id="GO:0051782">
    <property type="term" value="P:negative regulation of cell division"/>
    <property type="evidence" value="ECO:0007669"/>
    <property type="project" value="TreeGrafter"/>
</dbReference>
<dbReference type="Pfam" id="PF10609">
    <property type="entry name" value="ParA"/>
    <property type="match status" value="1"/>
</dbReference>
<gene>
    <name evidence="3" type="ORF">KP78_24490</name>
</gene>
<dbReference type="EMBL" id="JXRP01000018">
    <property type="protein sequence ID" value="KIL44905.1"/>
    <property type="molecule type" value="Genomic_DNA"/>
</dbReference>
<name>A0A0C2R3R8_9BACL</name>
<organism evidence="3 4">
    <name type="scientific">Jeotgalibacillus soli</name>
    <dbReference type="NCBI Taxonomy" id="889306"/>
    <lineage>
        <taxon>Bacteria</taxon>
        <taxon>Bacillati</taxon>
        <taxon>Bacillota</taxon>
        <taxon>Bacilli</taxon>
        <taxon>Bacillales</taxon>
        <taxon>Caryophanaceae</taxon>
        <taxon>Jeotgalibacillus</taxon>
    </lineage>
</organism>
<dbReference type="InterPro" id="IPR033756">
    <property type="entry name" value="YlxH/NBP35"/>
</dbReference>
<proteinExistence type="predicted"/>
<reference evidence="3 4" key="1">
    <citation type="submission" date="2015-01" db="EMBL/GenBank/DDBJ databases">
        <title>Genome sequencing of Jeotgalibacillus soli.</title>
        <authorList>
            <person name="Goh K.M."/>
            <person name="Chan K.-G."/>
            <person name="Yaakop A.S."/>
            <person name="Ee R."/>
            <person name="Gan H.M."/>
            <person name="Chan C.S."/>
        </authorList>
    </citation>
    <scope>NUCLEOTIDE SEQUENCE [LARGE SCALE GENOMIC DNA]</scope>
    <source>
        <strain evidence="3 4">P9</strain>
    </source>
</reference>
<sequence length="286" mass="31807">MMDQAETLRRQMLKSQGKLGKAIAVVSGKGGVGKSNFSINFATELSSKGYKVILLDMDIGMGNVHILVGHTADNTILDYLEGEQPIMDVVQKGPGGLFYISGGSGLNRMVEWKDIQVDRLLRGFEDLQKEYDYLIFDMGAGASANGLELITAVDEVIVITTSEPTSIMDAYSMMKFIYLRDQEKKFSILCNRVMNPEEGKQALSRLQIAMRRFLNKEVHILGSIPEDSTVRKAVSEQSPFVASYPDSKAAKTLKLLATHYIDQSEVEVHASSNHFIQKLTKLFSKR</sequence>
<evidence type="ECO:0000256" key="2">
    <source>
        <dbReference type="ARBA" id="ARBA00022840"/>
    </source>
</evidence>
<dbReference type="CDD" id="cd02038">
    <property type="entry name" value="FlhG-like"/>
    <property type="match status" value="1"/>
</dbReference>
<dbReference type="PANTHER" id="PTHR43384">
    <property type="entry name" value="SEPTUM SITE-DETERMINING PROTEIN MIND HOMOLOG, CHLOROPLASTIC-RELATED"/>
    <property type="match status" value="1"/>
</dbReference>
<dbReference type="InterPro" id="IPR033875">
    <property type="entry name" value="FlhG"/>
</dbReference>
<comment type="caution">
    <text evidence="3">The sequence shown here is derived from an EMBL/GenBank/DDBJ whole genome shotgun (WGS) entry which is preliminary data.</text>
</comment>
<dbReference type="InterPro" id="IPR050625">
    <property type="entry name" value="ParA/MinD_ATPase"/>
</dbReference>
<dbReference type="GO" id="GO:0005829">
    <property type="term" value="C:cytosol"/>
    <property type="evidence" value="ECO:0007669"/>
    <property type="project" value="TreeGrafter"/>
</dbReference>
<dbReference type="SUPFAM" id="SSF52540">
    <property type="entry name" value="P-loop containing nucleoside triphosphate hydrolases"/>
    <property type="match status" value="1"/>
</dbReference>
<protein>
    <submittedName>
        <fullName evidence="3">ATPase</fullName>
    </submittedName>
</protein>
<dbReference type="PATRIC" id="fig|889306.3.peg.2461"/>
<dbReference type="GO" id="GO:0009898">
    <property type="term" value="C:cytoplasmic side of plasma membrane"/>
    <property type="evidence" value="ECO:0007669"/>
    <property type="project" value="TreeGrafter"/>
</dbReference>